<dbReference type="Gene3D" id="1.10.490.10">
    <property type="entry name" value="Globins"/>
    <property type="match status" value="1"/>
</dbReference>
<dbReference type="AlphaFoldDB" id="A0A1I1L1Y0"/>
<accession>A0A1I1L1Y0</accession>
<dbReference type="SUPFAM" id="SSF46458">
    <property type="entry name" value="Globin-like"/>
    <property type="match status" value="1"/>
</dbReference>
<sequence>MTQPETDSTPEPAPSIRPEVTAEIQARTGLDEPTLTTLVHSFYDRIQQDPMLGPIFAAKITDWPPHLDRMVAFWSSVALMTGRYHGAPVPKHMHLPVDDSHFDHWLSLFEDTARKVCTPEGAAHVIERAHRIARSLRIAVRDANQTGVPNLG</sequence>
<dbReference type="EMBL" id="FOLX01000001">
    <property type="protein sequence ID" value="SFC63610.1"/>
    <property type="molecule type" value="Genomic_DNA"/>
</dbReference>
<evidence type="ECO:0000256" key="1">
    <source>
        <dbReference type="ARBA" id="ARBA00022448"/>
    </source>
</evidence>
<dbReference type="GO" id="GO:0046872">
    <property type="term" value="F:metal ion binding"/>
    <property type="evidence" value="ECO:0007669"/>
    <property type="project" value="UniProtKB-KW"/>
</dbReference>
<evidence type="ECO:0000256" key="3">
    <source>
        <dbReference type="ARBA" id="ARBA00022723"/>
    </source>
</evidence>
<keyword evidence="4 5" id="KW-0408">Iron</keyword>
<dbReference type="STRING" id="517719.SAMN05421762_1617"/>
<dbReference type="GO" id="GO:0019825">
    <property type="term" value="F:oxygen binding"/>
    <property type="evidence" value="ECO:0007669"/>
    <property type="project" value="InterPro"/>
</dbReference>
<evidence type="ECO:0000313" key="7">
    <source>
        <dbReference type="Proteomes" id="UP000231644"/>
    </source>
</evidence>
<dbReference type="OrthoDB" id="25954at2"/>
<keyword evidence="2 5" id="KW-0349">Heme</keyword>
<evidence type="ECO:0000313" key="6">
    <source>
        <dbReference type="EMBL" id="SFC63610.1"/>
    </source>
</evidence>
<gene>
    <name evidence="6" type="ORF">SAMN05421762_1617</name>
</gene>
<dbReference type="InterPro" id="IPR012292">
    <property type="entry name" value="Globin/Proto"/>
</dbReference>
<name>A0A1I1L1Y0_9RHOB</name>
<keyword evidence="1" id="KW-0813">Transport</keyword>
<dbReference type="Pfam" id="PF01152">
    <property type="entry name" value="Bac_globin"/>
    <property type="match status" value="1"/>
</dbReference>
<organism evidence="6 7">
    <name type="scientific">Pseudooceanicola nitratireducens</name>
    <dbReference type="NCBI Taxonomy" id="517719"/>
    <lineage>
        <taxon>Bacteria</taxon>
        <taxon>Pseudomonadati</taxon>
        <taxon>Pseudomonadota</taxon>
        <taxon>Alphaproteobacteria</taxon>
        <taxon>Rhodobacterales</taxon>
        <taxon>Paracoccaceae</taxon>
        <taxon>Pseudooceanicola</taxon>
    </lineage>
</organism>
<proteinExistence type="predicted"/>
<evidence type="ECO:0000256" key="2">
    <source>
        <dbReference type="ARBA" id="ARBA00022617"/>
    </source>
</evidence>
<dbReference type="InterPro" id="IPR009050">
    <property type="entry name" value="Globin-like_sf"/>
</dbReference>
<dbReference type="CDD" id="cd08916">
    <property type="entry name" value="TrHb3_P"/>
    <property type="match status" value="1"/>
</dbReference>
<dbReference type="GO" id="GO:0020037">
    <property type="term" value="F:heme binding"/>
    <property type="evidence" value="ECO:0007669"/>
    <property type="project" value="InterPro"/>
</dbReference>
<dbReference type="RefSeq" id="WP_093451798.1">
    <property type="nucleotide sequence ID" value="NZ_FNZG01000003.1"/>
</dbReference>
<dbReference type="InterPro" id="IPR001486">
    <property type="entry name" value="Hemoglobin_trunc"/>
</dbReference>
<dbReference type="Proteomes" id="UP000231644">
    <property type="component" value="Unassembled WGS sequence"/>
</dbReference>
<keyword evidence="7" id="KW-1185">Reference proteome</keyword>
<evidence type="ECO:0000256" key="4">
    <source>
        <dbReference type="ARBA" id="ARBA00023004"/>
    </source>
</evidence>
<evidence type="ECO:0000256" key="5">
    <source>
        <dbReference type="PIRSR" id="PIRSR601486-1"/>
    </source>
</evidence>
<protein>
    <submittedName>
        <fullName evidence="6">Hemoglobin</fullName>
    </submittedName>
</protein>
<reference evidence="6 7" key="1">
    <citation type="submission" date="2016-10" db="EMBL/GenBank/DDBJ databases">
        <authorList>
            <person name="de Groot N.N."/>
        </authorList>
    </citation>
    <scope>NUCLEOTIDE SEQUENCE [LARGE SCALE GENOMIC DNA]</scope>
    <source>
        <strain evidence="6 7">DSM 29619</strain>
    </source>
</reference>
<keyword evidence="3 5" id="KW-0479">Metal-binding</keyword>
<feature type="binding site" description="distal binding residue" evidence="5">
    <location>
        <position position="66"/>
    </location>
    <ligand>
        <name>heme</name>
        <dbReference type="ChEBI" id="CHEBI:30413"/>
    </ligand>
    <ligandPart>
        <name>Fe</name>
        <dbReference type="ChEBI" id="CHEBI:18248"/>
    </ligandPart>
</feature>